<dbReference type="Pfam" id="PF18925">
    <property type="entry name" value="DUF5675"/>
    <property type="match status" value="1"/>
</dbReference>
<evidence type="ECO:0000313" key="3">
    <source>
        <dbReference type="Proteomes" id="UP000629420"/>
    </source>
</evidence>
<dbReference type="RefSeq" id="WP_202335779.1">
    <property type="nucleotide sequence ID" value="NZ_CP068439.1"/>
</dbReference>
<reference evidence="2 3" key="1">
    <citation type="submission" date="2021-01" db="EMBL/GenBank/DDBJ databases">
        <title>Aequorivita sp. strain KX20305, a bacterium isolated from the sediment collected at a cold seep field in South China Sea.</title>
        <authorList>
            <person name="Zhang H."/>
            <person name="Li C."/>
        </authorList>
    </citation>
    <scope>NUCLEOTIDE SEQUENCE [LARGE SCALE GENOMIC DNA]</scope>
    <source>
        <strain evidence="2 3">KX20305</strain>
    </source>
</reference>
<dbReference type="Proteomes" id="UP000629420">
    <property type="component" value="Chromosome"/>
</dbReference>
<name>A0ABX7DQZ3_9FLAO</name>
<feature type="domain" description="DUF5675" evidence="1">
    <location>
        <begin position="5"/>
        <end position="115"/>
    </location>
</feature>
<organism evidence="2 3">
    <name type="scientific">Aequorivita iocasae</name>
    <dbReference type="NCBI Taxonomy" id="2803865"/>
    <lineage>
        <taxon>Bacteria</taxon>
        <taxon>Pseudomonadati</taxon>
        <taxon>Bacteroidota</taxon>
        <taxon>Flavobacteriia</taxon>
        <taxon>Flavobacteriales</taxon>
        <taxon>Flavobacteriaceae</taxon>
        <taxon>Aequorivita</taxon>
    </lineage>
</organism>
<dbReference type="EMBL" id="CP068439">
    <property type="protein sequence ID" value="QQX75968.1"/>
    <property type="molecule type" value="Genomic_DNA"/>
</dbReference>
<evidence type="ECO:0000313" key="2">
    <source>
        <dbReference type="EMBL" id="QQX75968.1"/>
    </source>
</evidence>
<proteinExistence type="predicted"/>
<evidence type="ECO:0000259" key="1">
    <source>
        <dbReference type="Pfam" id="PF18925"/>
    </source>
</evidence>
<keyword evidence="3" id="KW-1185">Reference proteome</keyword>
<protein>
    <recommendedName>
        <fullName evidence="1">DUF5675 domain-containing protein</fullName>
    </recommendedName>
</protein>
<gene>
    <name evidence="2" type="ORF">JK629_11570</name>
</gene>
<sequence>MDFYLHRTHYKMASHGALFHKGQFLCFCLELPWLPNDSGNSCIPDGTYEMETFYSPEYRHHLLLKNVYGRKGILIRPLTEGSEDLGGVIAPMSQLTGLGKGLGSQNALNRVLLRIEAFREAHEALFLTICSEFSGR</sequence>
<dbReference type="InterPro" id="IPR043732">
    <property type="entry name" value="DUF5675"/>
</dbReference>
<accession>A0ABX7DQZ3</accession>